<dbReference type="EMBL" id="JALNTZ010000809">
    <property type="protein sequence ID" value="KAJ3630119.1"/>
    <property type="molecule type" value="Genomic_DNA"/>
</dbReference>
<accession>A0AA38HJP6</accession>
<evidence type="ECO:0000313" key="1">
    <source>
        <dbReference type="EMBL" id="KAJ3630119.1"/>
    </source>
</evidence>
<gene>
    <name evidence="1" type="ORF">Zmor_027051</name>
</gene>
<sequence>MSYLGTKIKEFNPGFDETEEQVNKLISPIPRDYTTDGIPLPEDHPSCGYRIMPDGVAVVKDLTDNAGVGYNEITLIKKLEELDLRRAF</sequence>
<keyword evidence="2" id="KW-1185">Reference proteome</keyword>
<dbReference type="AlphaFoldDB" id="A0AA38HJP6"/>
<proteinExistence type="predicted"/>
<reference evidence="1" key="1">
    <citation type="journal article" date="2023" name="G3 (Bethesda)">
        <title>Whole genome assemblies of Zophobas morio and Tenebrio molitor.</title>
        <authorList>
            <person name="Kaur S."/>
            <person name="Stinson S.A."/>
            <person name="diCenzo G.C."/>
        </authorList>
    </citation>
    <scope>NUCLEOTIDE SEQUENCE</scope>
    <source>
        <strain evidence="1">QUZm001</strain>
    </source>
</reference>
<protein>
    <submittedName>
        <fullName evidence="1">Uncharacterized protein</fullName>
    </submittedName>
</protein>
<organism evidence="1 2">
    <name type="scientific">Zophobas morio</name>
    <dbReference type="NCBI Taxonomy" id="2755281"/>
    <lineage>
        <taxon>Eukaryota</taxon>
        <taxon>Metazoa</taxon>
        <taxon>Ecdysozoa</taxon>
        <taxon>Arthropoda</taxon>
        <taxon>Hexapoda</taxon>
        <taxon>Insecta</taxon>
        <taxon>Pterygota</taxon>
        <taxon>Neoptera</taxon>
        <taxon>Endopterygota</taxon>
        <taxon>Coleoptera</taxon>
        <taxon>Polyphaga</taxon>
        <taxon>Cucujiformia</taxon>
        <taxon>Tenebrionidae</taxon>
        <taxon>Zophobas</taxon>
    </lineage>
</organism>
<evidence type="ECO:0000313" key="2">
    <source>
        <dbReference type="Proteomes" id="UP001168821"/>
    </source>
</evidence>
<name>A0AA38HJP6_9CUCU</name>
<comment type="caution">
    <text evidence="1">The sequence shown here is derived from an EMBL/GenBank/DDBJ whole genome shotgun (WGS) entry which is preliminary data.</text>
</comment>
<dbReference type="Proteomes" id="UP001168821">
    <property type="component" value="Unassembled WGS sequence"/>
</dbReference>